<evidence type="ECO:0000313" key="2">
    <source>
        <dbReference type="Proteomes" id="UP001060085"/>
    </source>
</evidence>
<dbReference type="EMBL" id="CM044702">
    <property type="protein sequence ID" value="KAI5679307.1"/>
    <property type="molecule type" value="Genomic_DNA"/>
</dbReference>
<dbReference type="Proteomes" id="UP001060085">
    <property type="component" value="Linkage Group LG02"/>
</dbReference>
<name>A0ACC0C336_CATRO</name>
<accession>A0ACC0C336</accession>
<comment type="caution">
    <text evidence="1">The sequence shown here is derived from an EMBL/GenBank/DDBJ whole genome shotgun (WGS) entry which is preliminary data.</text>
</comment>
<evidence type="ECO:0000313" key="1">
    <source>
        <dbReference type="EMBL" id="KAI5679307.1"/>
    </source>
</evidence>
<proteinExistence type="predicted"/>
<gene>
    <name evidence="1" type="ORF">M9H77_10257</name>
</gene>
<organism evidence="1 2">
    <name type="scientific">Catharanthus roseus</name>
    <name type="common">Madagascar periwinkle</name>
    <name type="synonym">Vinca rosea</name>
    <dbReference type="NCBI Taxonomy" id="4058"/>
    <lineage>
        <taxon>Eukaryota</taxon>
        <taxon>Viridiplantae</taxon>
        <taxon>Streptophyta</taxon>
        <taxon>Embryophyta</taxon>
        <taxon>Tracheophyta</taxon>
        <taxon>Spermatophyta</taxon>
        <taxon>Magnoliopsida</taxon>
        <taxon>eudicotyledons</taxon>
        <taxon>Gunneridae</taxon>
        <taxon>Pentapetalae</taxon>
        <taxon>asterids</taxon>
        <taxon>lamiids</taxon>
        <taxon>Gentianales</taxon>
        <taxon>Apocynaceae</taxon>
        <taxon>Rauvolfioideae</taxon>
        <taxon>Vinceae</taxon>
        <taxon>Catharanthinae</taxon>
        <taxon>Catharanthus</taxon>
    </lineage>
</organism>
<sequence>MAMNYWWKSRPYTSFAAFEIPGSKLLGPCNSPEFMSYRSCRGLRVNLKAFARQNQIKRSRKQGKFKKSDTSSVPNKIVLDEPNGIPDTSSSSDDTAQENMEISSINISQQSDPLVPSRRAVLQACTITSCLMGALAVTIRQSSHFLHEEGWPIIDCSTAIPFTFEVWHLELIAGLVVLVSSCRLLLLKTWPDFAESSEAANRQVLKSLEPLDYAVVAFLPGISEELLFRGALLPIFGINWASVLGVAALFGILHLGSGRRYSFAVWATFVGLAYGYATILSSSIAVPMASHALNNLVGGILWRHSSNSSK</sequence>
<reference evidence="2" key="1">
    <citation type="journal article" date="2023" name="Nat. Plants">
        <title>Single-cell RNA sequencing provides a high-resolution roadmap for understanding the multicellular compartmentation of specialized metabolism.</title>
        <authorList>
            <person name="Sun S."/>
            <person name="Shen X."/>
            <person name="Li Y."/>
            <person name="Li Y."/>
            <person name="Wang S."/>
            <person name="Li R."/>
            <person name="Zhang H."/>
            <person name="Shen G."/>
            <person name="Guo B."/>
            <person name="Wei J."/>
            <person name="Xu J."/>
            <person name="St-Pierre B."/>
            <person name="Chen S."/>
            <person name="Sun C."/>
        </authorList>
    </citation>
    <scope>NUCLEOTIDE SEQUENCE [LARGE SCALE GENOMIC DNA]</scope>
</reference>
<protein>
    <submittedName>
        <fullName evidence="1">Uncharacterized protein</fullName>
    </submittedName>
</protein>
<keyword evidence="2" id="KW-1185">Reference proteome</keyword>